<feature type="transmembrane region" description="Helical" evidence="1">
    <location>
        <begin position="6"/>
        <end position="23"/>
    </location>
</feature>
<keyword evidence="3" id="KW-1185">Reference proteome</keyword>
<gene>
    <name evidence="2" type="ORF">DN752_12010</name>
</gene>
<keyword evidence="1" id="KW-1133">Transmembrane helix</keyword>
<dbReference type="KEGG" id="est:DN752_12010"/>
<feature type="transmembrane region" description="Helical" evidence="1">
    <location>
        <begin position="91"/>
        <end position="110"/>
    </location>
</feature>
<organism evidence="2 3">
    <name type="scientific">Echinicola strongylocentroti</name>
    <dbReference type="NCBI Taxonomy" id="1795355"/>
    <lineage>
        <taxon>Bacteria</taxon>
        <taxon>Pseudomonadati</taxon>
        <taxon>Bacteroidota</taxon>
        <taxon>Cytophagia</taxon>
        <taxon>Cytophagales</taxon>
        <taxon>Cyclobacteriaceae</taxon>
        <taxon>Echinicola</taxon>
    </lineage>
</organism>
<keyword evidence="1" id="KW-0472">Membrane</keyword>
<dbReference type="Proteomes" id="UP000248688">
    <property type="component" value="Chromosome"/>
</dbReference>
<accession>A0A2Z4IJC0</accession>
<dbReference type="EMBL" id="CP030041">
    <property type="protein sequence ID" value="AWW30790.1"/>
    <property type="molecule type" value="Genomic_DNA"/>
</dbReference>
<feature type="transmembrane region" description="Helical" evidence="1">
    <location>
        <begin position="116"/>
        <end position="137"/>
    </location>
</feature>
<feature type="transmembrane region" description="Helical" evidence="1">
    <location>
        <begin position="197"/>
        <end position="216"/>
    </location>
</feature>
<name>A0A2Z4IJC0_9BACT</name>
<protein>
    <recommendedName>
        <fullName evidence="4">Histidine kinase N-terminal 7TM region domain-containing protein</fullName>
    </recommendedName>
</protein>
<dbReference type="OrthoDB" id="836617at2"/>
<reference evidence="2 3" key="1">
    <citation type="submission" date="2018-06" db="EMBL/GenBank/DDBJ databases">
        <title>Echinicola strongylocentroti sp. nov., isolated from a sea urchin Strongylocentrotus intermedius.</title>
        <authorList>
            <person name="Bae S.S."/>
        </authorList>
    </citation>
    <scope>NUCLEOTIDE SEQUENCE [LARGE SCALE GENOMIC DNA]</scope>
    <source>
        <strain evidence="2 3">MEBiC08714</strain>
    </source>
</reference>
<keyword evidence="1" id="KW-0812">Transmembrane</keyword>
<proteinExistence type="predicted"/>
<feature type="transmembrane region" description="Helical" evidence="1">
    <location>
        <begin position="35"/>
        <end position="54"/>
    </location>
</feature>
<evidence type="ECO:0000313" key="3">
    <source>
        <dbReference type="Proteomes" id="UP000248688"/>
    </source>
</evidence>
<evidence type="ECO:0000256" key="1">
    <source>
        <dbReference type="SAM" id="Phobius"/>
    </source>
</evidence>
<evidence type="ECO:0008006" key="4">
    <source>
        <dbReference type="Google" id="ProtNLM"/>
    </source>
</evidence>
<dbReference type="AlphaFoldDB" id="A0A2Z4IJC0"/>
<dbReference type="RefSeq" id="WP_112784167.1">
    <property type="nucleotide sequence ID" value="NZ_CP030041.1"/>
</dbReference>
<feature type="transmembrane region" description="Helical" evidence="1">
    <location>
        <begin position="157"/>
        <end position="177"/>
    </location>
</feature>
<evidence type="ECO:0000313" key="2">
    <source>
        <dbReference type="EMBL" id="AWW30790.1"/>
    </source>
</evidence>
<sequence>MSQIAYLGVILCSLVGGVICYFYNKPTYKSTHKLLLITLLFVFLLEAVGEYTASKQINNLLLYNVCWIYIESYLIVYYFALLEHRKKLKRLYFVLFGVSLIWGGYNSLFIQPISGVFQYYSLLPMGLLILGLCARFFYSVVRLEKYPQSDLLSIPHLWIVAFITFFYAEALTLFGFMEFYAAAHIEIVIAWTKLNRIIAGVMYLSFGLAFYTPHLFEEKYA</sequence>
<feature type="transmembrane region" description="Helical" evidence="1">
    <location>
        <begin position="60"/>
        <end position="79"/>
    </location>
</feature>